<keyword evidence="4" id="KW-1003">Cell membrane</keyword>
<keyword evidence="9" id="KW-0472">Membrane</keyword>
<keyword evidence="6" id="KW-0812">Transmembrane</keyword>
<keyword evidence="10" id="KW-0732">Signal</keyword>
<dbReference type="RefSeq" id="WP_093478531.1">
    <property type="nucleotide sequence ID" value="NZ_FOUI01000018.1"/>
</dbReference>
<feature type="domain" description="T2SS protein K first SAM-like" evidence="11">
    <location>
        <begin position="102"/>
        <end position="199"/>
    </location>
</feature>
<comment type="subcellular location">
    <subcellularLocation>
        <location evidence="1">Cell inner membrane</location>
    </subcellularLocation>
</comment>
<dbReference type="GO" id="GO:0009306">
    <property type="term" value="P:protein secretion"/>
    <property type="evidence" value="ECO:0007669"/>
    <property type="project" value="InterPro"/>
</dbReference>
<reference evidence="13" key="1">
    <citation type="submission" date="2016-10" db="EMBL/GenBank/DDBJ databases">
        <authorList>
            <person name="Varghese N."/>
            <person name="Submissions S."/>
        </authorList>
    </citation>
    <scope>NUCLEOTIDE SEQUENCE [LARGE SCALE GENOMIC DNA]</scope>
    <source>
        <strain evidence="13">DSM 24213</strain>
    </source>
</reference>
<keyword evidence="3" id="KW-0813">Transport</keyword>
<keyword evidence="5" id="KW-0997">Cell inner membrane</keyword>
<evidence type="ECO:0000313" key="12">
    <source>
        <dbReference type="EMBL" id="SFM84725.1"/>
    </source>
</evidence>
<dbReference type="InterPro" id="IPR005628">
    <property type="entry name" value="GspK"/>
</dbReference>
<sequence length="267" mass="29840">MTGPRQQRGVALLTALLVMALCVSAAVGMAVRGQTDIRRTAAVFERDSARHIALGAEKMAIRLLEQASDANGLMWQECRSPELPVQVDGVRVLVSLDNLQCRYNLNTLAGADEDQQAYFARLVDEVSRSYSVRLPPGSELALQVSDWMSAETDDPVYRLHEPPRYSGNRPLMLASELIAIARLEMDAWTALAPYITVYPGAISVIDDQRSPELLQRVFADYPQPQQKPWFMRLEVVVEFADRRFFQCSLLDASNGLVIIREQTACEP</sequence>
<evidence type="ECO:0000256" key="4">
    <source>
        <dbReference type="ARBA" id="ARBA00022475"/>
    </source>
</evidence>
<keyword evidence="13" id="KW-1185">Reference proteome</keyword>
<dbReference type="EMBL" id="FOUI01000018">
    <property type="protein sequence ID" value="SFM84725.1"/>
    <property type="molecule type" value="Genomic_DNA"/>
</dbReference>
<dbReference type="PANTHER" id="PTHR38831:SF1">
    <property type="entry name" value="TYPE II SECRETION SYSTEM PROTEIN K-RELATED"/>
    <property type="match status" value="1"/>
</dbReference>
<dbReference type="SUPFAM" id="SSF158544">
    <property type="entry name" value="GspK insert domain-like"/>
    <property type="match status" value="1"/>
</dbReference>
<feature type="chain" id="PRO_5017240214" evidence="10">
    <location>
        <begin position="26"/>
        <end position="267"/>
    </location>
</feature>
<evidence type="ECO:0000256" key="9">
    <source>
        <dbReference type="ARBA" id="ARBA00023136"/>
    </source>
</evidence>
<evidence type="ECO:0000256" key="7">
    <source>
        <dbReference type="ARBA" id="ARBA00022927"/>
    </source>
</evidence>
<dbReference type="GO" id="GO:0005886">
    <property type="term" value="C:plasma membrane"/>
    <property type="evidence" value="ECO:0007669"/>
    <property type="project" value="UniProtKB-SubCell"/>
</dbReference>
<feature type="signal peptide" evidence="10">
    <location>
        <begin position="1"/>
        <end position="25"/>
    </location>
</feature>
<name>A0A1I4U763_9GAMM</name>
<comment type="similarity">
    <text evidence="2">Belongs to the GSP K family.</text>
</comment>
<protein>
    <submittedName>
        <fullName evidence="12">General secretion pathway protein K</fullName>
    </submittedName>
</protein>
<evidence type="ECO:0000256" key="6">
    <source>
        <dbReference type="ARBA" id="ARBA00022692"/>
    </source>
</evidence>
<proteinExistence type="inferred from homology"/>
<accession>A0A1I4U763</accession>
<evidence type="ECO:0000259" key="11">
    <source>
        <dbReference type="Pfam" id="PF21687"/>
    </source>
</evidence>
<dbReference type="InterPro" id="IPR038072">
    <property type="entry name" value="GspK_central_sf"/>
</dbReference>
<dbReference type="Proteomes" id="UP000243629">
    <property type="component" value="Unassembled WGS sequence"/>
</dbReference>
<evidence type="ECO:0000256" key="10">
    <source>
        <dbReference type="SAM" id="SignalP"/>
    </source>
</evidence>
<gene>
    <name evidence="12" type="ORF">SAMN05216217_11833</name>
</gene>
<dbReference type="Pfam" id="PF21687">
    <property type="entry name" value="T2SSK_1st"/>
    <property type="match status" value="1"/>
</dbReference>
<evidence type="ECO:0000256" key="8">
    <source>
        <dbReference type="ARBA" id="ARBA00022989"/>
    </source>
</evidence>
<dbReference type="InterPro" id="IPR049031">
    <property type="entry name" value="T2SSK_SAM-like_1st"/>
</dbReference>
<evidence type="ECO:0000256" key="2">
    <source>
        <dbReference type="ARBA" id="ARBA00007246"/>
    </source>
</evidence>
<dbReference type="STRING" id="1720063.SAMN05216217_11833"/>
<dbReference type="OrthoDB" id="9788973at2"/>
<dbReference type="PANTHER" id="PTHR38831">
    <property type="entry name" value="TYPE II SECRETION SYSTEM PROTEIN K"/>
    <property type="match status" value="1"/>
</dbReference>
<evidence type="ECO:0000313" key="13">
    <source>
        <dbReference type="Proteomes" id="UP000243629"/>
    </source>
</evidence>
<keyword evidence="7" id="KW-0653">Protein transport</keyword>
<dbReference type="Gene3D" id="3.30.1300.30">
    <property type="entry name" value="GSPII I/J protein-like"/>
    <property type="match status" value="1"/>
</dbReference>
<organism evidence="12 13">
    <name type="scientific">Halopseudomonas yangmingensis</name>
    <dbReference type="NCBI Taxonomy" id="1720063"/>
    <lineage>
        <taxon>Bacteria</taxon>
        <taxon>Pseudomonadati</taxon>
        <taxon>Pseudomonadota</taxon>
        <taxon>Gammaproteobacteria</taxon>
        <taxon>Pseudomonadales</taxon>
        <taxon>Pseudomonadaceae</taxon>
        <taxon>Halopseudomonas</taxon>
    </lineage>
</organism>
<keyword evidence="8" id="KW-1133">Transmembrane helix</keyword>
<dbReference type="AlphaFoldDB" id="A0A1I4U763"/>
<evidence type="ECO:0000256" key="1">
    <source>
        <dbReference type="ARBA" id="ARBA00004533"/>
    </source>
</evidence>
<evidence type="ECO:0000256" key="3">
    <source>
        <dbReference type="ARBA" id="ARBA00022448"/>
    </source>
</evidence>
<evidence type="ECO:0000256" key="5">
    <source>
        <dbReference type="ARBA" id="ARBA00022519"/>
    </source>
</evidence>